<dbReference type="EMBL" id="KF483846">
    <property type="protein sequence ID" value="AHC55077.1"/>
    <property type="molecule type" value="Genomic_DNA"/>
</dbReference>
<accession>V9SH27</accession>
<sequence length="204" mass="23350">MGQFRIVPTRIFFTHRLKTIRNVLLMEQEPEFNMSFQPSPTFTATATPMRFEVKQMSPEEREKALEYAHVLVQKINDRLEAEFPINIDFNSSSVFLSFVQGGTLVVRQLASIGRNNVLMDGRVLYPIYDTEDAISVSEEDVIERAVSVIKSDQVYSNNVVSKKLDTLNNNFSKLFDFLRESVELVPGSEQVNKLSESFEKKANN</sequence>
<evidence type="ECO:0000259" key="1">
    <source>
        <dbReference type="Pfam" id="PF19176"/>
    </source>
</evidence>
<keyword evidence="3" id="KW-1185">Reference proteome</keyword>
<dbReference type="InterPro" id="IPR043873">
    <property type="entry name" value="DUF5858"/>
</dbReference>
<organism evidence="2 3">
    <name type="scientific">Tunisvirus fontaine2</name>
    <dbReference type="NCBI Taxonomy" id="1421067"/>
    <lineage>
        <taxon>Viruses</taxon>
        <taxon>Varidnaviria</taxon>
        <taxon>Bamfordvirae</taxon>
        <taxon>Nucleocytoviricota</taxon>
        <taxon>Megaviricetes</taxon>
        <taxon>Pimascovirales</taxon>
        <taxon>Pimascovirales incertae sedis</taxon>
        <taxon>Marseilleviridae</taxon>
        <taxon>Losannavirus</taxon>
        <taxon>Losannavirus tunisense</taxon>
    </lineage>
</organism>
<evidence type="ECO:0000313" key="2">
    <source>
        <dbReference type="EMBL" id="AHC55077.1"/>
    </source>
</evidence>
<dbReference type="Pfam" id="PF19176">
    <property type="entry name" value="DUF5858"/>
    <property type="match status" value="1"/>
</dbReference>
<evidence type="ECO:0000313" key="3">
    <source>
        <dbReference type="Proteomes" id="UP000232615"/>
    </source>
</evidence>
<feature type="domain" description="DUF5858" evidence="1">
    <location>
        <begin position="138"/>
        <end position="198"/>
    </location>
</feature>
<proteinExistence type="predicted"/>
<dbReference type="Proteomes" id="UP000232615">
    <property type="component" value="Segment"/>
</dbReference>
<protein>
    <recommendedName>
        <fullName evidence="1">DUF5858 domain-containing protein</fullName>
    </recommendedName>
</protein>
<reference evidence="2 3" key="1">
    <citation type="journal article" date="2014" name="Arch. Virol.">
        <title>Complete genome sequence of Tunisvirus, a new member of the proposed family Marseilleviridae.</title>
        <authorList>
            <person name="Aherfi S."/>
            <person name="Boughalmi M."/>
            <person name="Pagnier I."/>
            <person name="Fournous G."/>
            <person name="La Scola B."/>
            <person name="Raoult D."/>
            <person name="Colson P."/>
        </authorList>
    </citation>
    <scope>NUCLEOTIDE SEQUENCE [LARGE SCALE GENOMIC DNA]</scope>
    <source>
        <strain evidence="2 3">U484</strain>
    </source>
</reference>
<name>V9SH27_9VIRU</name>
<gene>
    <name evidence="2" type="ORF">TNS_ORF359</name>
</gene>